<dbReference type="InterPro" id="IPR004305">
    <property type="entry name" value="Thiaminase-2/PQQC"/>
</dbReference>
<dbReference type="FunFam" id="1.10.238.10:FF:000527">
    <property type="entry name" value="Calmodulin-3"/>
    <property type="match status" value="1"/>
</dbReference>
<dbReference type="SUPFAM" id="SSF48613">
    <property type="entry name" value="Heme oxygenase-like"/>
    <property type="match status" value="1"/>
</dbReference>
<dbReference type="GO" id="GO:0008972">
    <property type="term" value="F:phosphomethylpyrimidine kinase activity"/>
    <property type="evidence" value="ECO:0007669"/>
    <property type="project" value="InterPro"/>
</dbReference>
<feature type="domain" description="EF-hand" evidence="7">
    <location>
        <begin position="80"/>
        <end position="115"/>
    </location>
</feature>
<evidence type="ECO:0000313" key="8">
    <source>
        <dbReference type="EMBL" id="KAG1542296.1"/>
    </source>
</evidence>
<dbReference type="PROSITE" id="PS00018">
    <property type="entry name" value="EF_HAND_1"/>
    <property type="match status" value="3"/>
</dbReference>
<dbReference type="GO" id="GO:0009228">
    <property type="term" value="P:thiamine biosynthetic process"/>
    <property type="evidence" value="ECO:0007669"/>
    <property type="project" value="InterPro"/>
</dbReference>
<keyword evidence="6" id="KW-0067">ATP-binding</keyword>
<dbReference type="SMART" id="SM00054">
    <property type="entry name" value="EFh"/>
    <property type="match status" value="3"/>
</dbReference>
<dbReference type="GO" id="GO:0005829">
    <property type="term" value="C:cytosol"/>
    <property type="evidence" value="ECO:0007669"/>
    <property type="project" value="TreeGrafter"/>
</dbReference>
<dbReference type="GO" id="GO:0005524">
    <property type="term" value="F:ATP binding"/>
    <property type="evidence" value="ECO:0007669"/>
    <property type="project" value="UniProtKB-KW"/>
</dbReference>
<evidence type="ECO:0000256" key="2">
    <source>
        <dbReference type="ARBA" id="ARBA00022737"/>
    </source>
</evidence>
<dbReference type="PANTHER" id="PTHR20858:SF17">
    <property type="entry name" value="HYDROXYMETHYLPYRIMIDINE_PHOSPHOMETHYLPYRIMIDINE KINASE THI20-RELATED"/>
    <property type="match status" value="1"/>
</dbReference>
<sequence>MSDQLSQEQIAEYREAFQLFDKDGDGSISANELGVVLRSFGMNPSDAELQDMVNDVDADGNGTIDFNEFLGLVKNLKTDNDADDLQEAFKVFDADGNGVIDREELHKVMSSLNETLTEEELDAMIKEADSNGDGSDSGGGAGIQADIKTLTSLRVYATSVITSVTSQNTLGVDGIHNIPSEFVAKQIVSVLSDIGTDAIKIGMLSSATIIQSVATTLRQFPEQSKYVVLDPVMISTSGSRLLASDAMEALISDLLPLTYVLTPNVPEAEVLLNLSAGSIDTLEAMRSAAKNVAELGPRFVLLKGGHLPLDVSGTKQVTDVLYDSEHDAFFEISNAFVDTKNTHGTGCTLSAALAGELAKGASVKVASANAIRYVKDAIDQPLVEIGKGSGPINHFHPLKWSPYEGQTFLTAVMESLPDNLWSEFIHHPFVRGIADGTLPTESFIYYLKQDYLYLQHYARAAALASYKCRTMEEIAANAAIVVHIAKESQLHLDYCAKWGVTEEDVLSTPESVYNAAYTRFVLDKGASGDLLDLKTAMAPCLIGYGDIGRILYNDPATKRGIKGNLYWSWICQYAADDYQKAVTHGIVELEGLAKRFISSSEERFKEVCTTFEQGVRLEIMFWEMGLRLC</sequence>
<dbReference type="InterPro" id="IPR004399">
    <property type="entry name" value="HMP/HMP-P_kinase_dom"/>
</dbReference>
<dbReference type="NCBIfam" id="TIGR00097">
    <property type="entry name" value="HMP-P_kinase"/>
    <property type="match status" value="1"/>
</dbReference>
<dbReference type="CDD" id="cd00051">
    <property type="entry name" value="EFh"/>
    <property type="match status" value="2"/>
</dbReference>
<dbReference type="InterPro" id="IPR018247">
    <property type="entry name" value="EF_Hand_1_Ca_BS"/>
</dbReference>
<dbReference type="Pfam" id="PF13499">
    <property type="entry name" value="EF-hand_7"/>
    <property type="match status" value="2"/>
</dbReference>
<name>A0A9P6Y8X9_RHIOR</name>
<dbReference type="Gene3D" id="1.20.910.10">
    <property type="entry name" value="Heme oxygenase-like"/>
    <property type="match status" value="1"/>
</dbReference>
<dbReference type="Proteomes" id="UP000717996">
    <property type="component" value="Unassembled WGS sequence"/>
</dbReference>
<proteinExistence type="predicted"/>
<organism evidence="8 9">
    <name type="scientific">Rhizopus oryzae</name>
    <name type="common">Mucormycosis agent</name>
    <name type="synonym">Rhizopus arrhizus var. delemar</name>
    <dbReference type="NCBI Taxonomy" id="64495"/>
    <lineage>
        <taxon>Eukaryota</taxon>
        <taxon>Fungi</taxon>
        <taxon>Fungi incertae sedis</taxon>
        <taxon>Mucoromycota</taxon>
        <taxon>Mucoromycotina</taxon>
        <taxon>Mucoromycetes</taxon>
        <taxon>Mucorales</taxon>
        <taxon>Mucorineae</taxon>
        <taxon>Rhizopodaceae</taxon>
        <taxon>Rhizopus</taxon>
    </lineage>
</organism>
<comment type="caution">
    <text evidence="8">The sequence shown here is derived from an EMBL/GenBank/DDBJ whole genome shotgun (WGS) entry which is preliminary data.</text>
</comment>
<reference evidence="8" key="1">
    <citation type="journal article" date="2020" name="Microb. Genom.">
        <title>Genetic diversity of clinical and environmental Mucorales isolates obtained from an investigation of mucormycosis cases among solid organ transplant recipients.</title>
        <authorList>
            <person name="Nguyen M.H."/>
            <person name="Kaul D."/>
            <person name="Muto C."/>
            <person name="Cheng S.J."/>
            <person name="Richter R.A."/>
            <person name="Bruno V.M."/>
            <person name="Liu G."/>
            <person name="Beyhan S."/>
            <person name="Sundermann A.J."/>
            <person name="Mounaud S."/>
            <person name="Pasculle A.W."/>
            <person name="Nierman W.C."/>
            <person name="Driscoll E."/>
            <person name="Cumbie R."/>
            <person name="Clancy C.J."/>
            <person name="Dupont C.L."/>
        </authorList>
    </citation>
    <scope>NUCLEOTIDE SEQUENCE</scope>
    <source>
        <strain evidence="8">GL16</strain>
    </source>
</reference>
<evidence type="ECO:0000256" key="4">
    <source>
        <dbReference type="ARBA" id="ARBA00022777"/>
    </source>
</evidence>
<dbReference type="Gene3D" id="1.10.238.10">
    <property type="entry name" value="EF-hand"/>
    <property type="match status" value="2"/>
</dbReference>
<evidence type="ECO:0000313" key="9">
    <source>
        <dbReference type="Proteomes" id="UP000717996"/>
    </source>
</evidence>
<dbReference type="CDD" id="cd19367">
    <property type="entry name" value="TenA_C_ScTHI20-like"/>
    <property type="match status" value="1"/>
</dbReference>
<dbReference type="PANTHER" id="PTHR20858">
    <property type="entry name" value="PHOSPHOMETHYLPYRIMIDINE KINASE"/>
    <property type="match status" value="1"/>
</dbReference>
<dbReference type="InterPro" id="IPR013749">
    <property type="entry name" value="PM/HMP-P_kinase-1"/>
</dbReference>
<dbReference type="OrthoDB" id="10028886at2759"/>
<protein>
    <recommendedName>
        <fullName evidence="7">EF-hand domain-containing protein</fullName>
    </recommendedName>
</protein>
<dbReference type="PROSITE" id="PS50222">
    <property type="entry name" value="EF_HAND_2"/>
    <property type="match status" value="3"/>
</dbReference>
<dbReference type="GO" id="GO:0005509">
    <property type="term" value="F:calcium ion binding"/>
    <property type="evidence" value="ECO:0007669"/>
    <property type="project" value="InterPro"/>
</dbReference>
<evidence type="ECO:0000256" key="5">
    <source>
        <dbReference type="ARBA" id="ARBA00022837"/>
    </source>
</evidence>
<dbReference type="SUPFAM" id="SSF53613">
    <property type="entry name" value="Ribokinase-like"/>
    <property type="match status" value="1"/>
</dbReference>
<dbReference type="InterPro" id="IPR029056">
    <property type="entry name" value="Ribokinase-like"/>
</dbReference>
<dbReference type="CDD" id="cd01169">
    <property type="entry name" value="HMPP_kinase"/>
    <property type="match status" value="1"/>
</dbReference>
<keyword evidence="3" id="KW-0547">Nucleotide-binding</keyword>
<dbReference type="SUPFAM" id="SSF47473">
    <property type="entry name" value="EF-hand"/>
    <property type="match status" value="1"/>
</dbReference>
<dbReference type="Pfam" id="PF03070">
    <property type="entry name" value="TENA_THI-4"/>
    <property type="match status" value="1"/>
</dbReference>
<keyword evidence="4" id="KW-0418">Kinase</keyword>
<keyword evidence="5" id="KW-0106">Calcium</keyword>
<keyword evidence="1" id="KW-0808">Transferase</keyword>
<accession>A0A9P6Y8X9</accession>
<evidence type="ECO:0000256" key="6">
    <source>
        <dbReference type="ARBA" id="ARBA00022840"/>
    </source>
</evidence>
<dbReference type="FunFam" id="3.40.1190.20:FF:000003">
    <property type="entry name" value="Phosphomethylpyrimidine kinase ThiD"/>
    <property type="match status" value="1"/>
</dbReference>
<dbReference type="InterPro" id="IPR002048">
    <property type="entry name" value="EF_hand_dom"/>
</dbReference>
<keyword evidence="2" id="KW-0677">Repeat</keyword>
<dbReference type="InterPro" id="IPR011992">
    <property type="entry name" value="EF-hand-dom_pair"/>
</dbReference>
<dbReference type="EMBL" id="JAANIT010001092">
    <property type="protein sequence ID" value="KAG1542296.1"/>
    <property type="molecule type" value="Genomic_DNA"/>
</dbReference>
<dbReference type="Gene3D" id="3.40.1190.20">
    <property type="match status" value="1"/>
</dbReference>
<dbReference type="Pfam" id="PF08543">
    <property type="entry name" value="Phos_pyr_kin"/>
    <property type="match status" value="1"/>
</dbReference>
<evidence type="ECO:0000259" key="7">
    <source>
        <dbReference type="PROSITE" id="PS50222"/>
    </source>
</evidence>
<feature type="domain" description="EF-hand" evidence="7">
    <location>
        <begin position="44"/>
        <end position="79"/>
    </location>
</feature>
<dbReference type="InterPro" id="IPR016084">
    <property type="entry name" value="Haem_Oase-like_multi-hlx"/>
</dbReference>
<dbReference type="GO" id="GO:0008902">
    <property type="term" value="F:hydroxymethylpyrimidine kinase activity"/>
    <property type="evidence" value="ECO:0007669"/>
    <property type="project" value="TreeGrafter"/>
</dbReference>
<gene>
    <name evidence="8" type="ORF">G6F51_007360</name>
</gene>
<dbReference type="AlphaFoldDB" id="A0A9P6Y8X9"/>
<evidence type="ECO:0000256" key="1">
    <source>
        <dbReference type="ARBA" id="ARBA00022679"/>
    </source>
</evidence>
<evidence type="ECO:0000256" key="3">
    <source>
        <dbReference type="ARBA" id="ARBA00022741"/>
    </source>
</evidence>
<feature type="domain" description="EF-hand" evidence="7">
    <location>
        <begin position="8"/>
        <end position="43"/>
    </location>
</feature>